<comment type="caution">
    <text evidence="4">The sequence shown here is derived from an EMBL/GenBank/DDBJ whole genome shotgun (WGS) entry which is preliminary data.</text>
</comment>
<feature type="signal peptide" evidence="1">
    <location>
        <begin position="1"/>
        <end position="21"/>
    </location>
</feature>
<evidence type="ECO:0000259" key="2">
    <source>
        <dbReference type="Pfam" id="PF00561"/>
    </source>
</evidence>
<evidence type="ECO:0000259" key="3">
    <source>
        <dbReference type="Pfam" id="PF08386"/>
    </source>
</evidence>
<evidence type="ECO:0000313" key="4">
    <source>
        <dbReference type="EMBL" id="OLN86589.1"/>
    </source>
</evidence>
<dbReference type="GO" id="GO:0004177">
    <property type="term" value="F:aminopeptidase activity"/>
    <property type="evidence" value="ECO:0007669"/>
    <property type="project" value="UniProtKB-KW"/>
</dbReference>
<dbReference type="Proteomes" id="UP000186583">
    <property type="component" value="Unassembled WGS sequence"/>
</dbReference>
<dbReference type="InterPro" id="IPR000073">
    <property type="entry name" value="AB_hydrolase_1"/>
</dbReference>
<keyword evidence="4" id="KW-0378">Hydrolase</keyword>
<dbReference type="Pfam" id="PF08386">
    <property type="entry name" value="Abhydrolase_4"/>
    <property type="match status" value="1"/>
</dbReference>
<dbReference type="Gene3D" id="3.40.50.1820">
    <property type="entry name" value="alpha/beta hydrolase"/>
    <property type="match status" value="1"/>
</dbReference>
<dbReference type="Pfam" id="PF00561">
    <property type="entry name" value="Abhydrolase_1"/>
    <property type="match status" value="1"/>
</dbReference>
<dbReference type="InterPro" id="IPR029058">
    <property type="entry name" value="AB_hydrolase_fold"/>
</dbReference>
<feature type="chain" id="PRO_5012841777" evidence="1">
    <location>
        <begin position="22"/>
        <end position="542"/>
    </location>
</feature>
<keyword evidence="5" id="KW-1185">Reference proteome</keyword>
<dbReference type="InterPro" id="IPR013595">
    <property type="entry name" value="Pept_S33_TAP-like_C"/>
</dbReference>
<evidence type="ECO:0000313" key="5">
    <source>
        <dbReference type="Proteomes" id="UP000186583"/>
    </source>
</evidence>
<feature type="domain" description="AB hydrolase-1" evidence="2">
    <location>
        <begin position="123"/>
        <end position="305"/>
    </location>
</feature>
<keyword evidence="4" id="KW-0031">Aminopeptidase</keyword>
<protein>
    <submittedName>
        <fullName evidence="4">Tripeptidyl aminopeptidase 4</fullName>
    </submittedName>
</protein>
<name>A0A1Q8RQI6_9PEZI</name>
<dbReference type="AlphaFoldDB" id="A0A1Q8RQI6"/>
<dbReference type="SUPFAM" id="SSF53474">
    <property type="entry name" value="alpha/beta-Hydrolases"/>
    <property type="match status" value="1"/>
</dbReference>
<keyword evidence="1" id="KW-0732">Signal</keyword>
<gene>
    <name evidence="4" type="ORF">CCHL11_10129</name>
</gene>
<dbReference type="STRING" id="708187.A0A1Q8RQI6"/>
<keyword evidence="4" id="KW-0645">Protease</keyword>
<feature type="domain" description="Peptidase S33 tripeptidyl aminopeptidase-like C-terminal" evidence="3">
    <location>
        <begin position="428"/>
        <end position="526"/>
    </location>
</feature>
<sequence>MRSTFQAVALFGFLTALPAQAQAPHHEVDPKLFPGIAASTELVWHDCYTVFKCARLTVHAKVDDPRKPKKVKPNCGPTVDLAIVKLPYVPVAGGSPHQGAVHVSLGGWSSSSTNFLVRFGEDYAPLFAGYDLLAIDYRGWGWSTPSFRCFASEDERKQFALSEPQLLGSNDAAYSAREKRADEFAKKCKKNGEDVGRLMGTYSNAVDHYTVMRAENRTKMGFWGVSSGAHLGQTIAQVYPEVVDKFLFDSPAPSSLAFTVTTAQGSQIKDAERGLDAFFYTCLQAPPGNCSFVGTSTTTSQLRTRYTALEAKIKTKPLSVTGLDGKFDWSALHTFLTTSLHGPGWFPVLGGVLSEVEAGAAGGWIGYVMTQVLNQAPAPLPLLSEEAPFEGILSGVCIDEKRHLKNKNDFESYFSTLAKAAPSVASIFAEWRLICSKWKIDPINVLDDTSGGPVKTQGKIVVLNGVGDPASSIEGAKGIAARFSPSVFVKNLAAGHTSFTASSNCLFGVFYTFFVLGQMPAEGTTCGDIFQPPFGVQLPSSF</sequence>
<reference evidence="4 5" key="1">
    <citation type="submission" date="2016-11" db="EMBL/GenBank/DDBJ databases">
        <title>Draft Genome Assembly of Colletotrichum chlorophyti a pathogen of herbaceous plants.</title>
        <authorList>
            <person name="Gan P."/>
            <person name="Narusaka M."/>
            <person name="Tsushima A."/>
            <person name="Narusaka Y."/>
            <person name="Takano Y."/>
            <person name="Shirasu K."/>
        </authorList>
    </citation>
    <scope>NUCLEOTIDE SEQUENCE [LARGE SCALE GENOMIC DNA]</scope>
    <source>
        <strain evidence="4 5">NTL11</strain>
    </source>
</reference>
<dbReference type="EMBL" id="MPGH01000114">
    <property type="protein sequence ID" value="OLN86589.1"/>
    <property type="molecule type" value="Genomic_DNA"/>
</dbReference>
<organism evidence="4 5">
    <name type="scientific">Colletotrichum chlorophyti</name>
    <dbReference type="NCBI Taxonomy" id="708187"/>
    <lineage>
        <taxon>Eukaryota</taxon>
        <taxon>Fungi</taxon>
        <taxon>Dikarya</taxon>
        <taxon>Ascomycota</taxon>
        <taxon>Pezizomycotina</taxon>
        <taxon>Sordariomycetes</taxon>
        <taxon>Hypocreomycetidae</taxon>
        <taxon>Glomerellales</taxon>
        <taxon>Glomerellaceae</taxon>
        <taxon>Colletotrichum</taxon>
    </lineage>
</organism>
<evidence type="ECO:0000256" key="1">
    <source>
        <dbReference type="SAM" id="SignalP"/>
    </source>
</evidence>
<accession>A0A1Q8RQI6</accession>
<proteinExistence type="predicted"/>
<dbReference type="OrthoDB" id="425534at2759"/>